<feature type="non-terminal residue" evidence="1">
    <location>
        <position position="1"/>
    </location>
</feature>
<protein>
    <submittedName>
        <fullName evidence="1">Uncharacterized protein</fullName>
    </submittedName>
</protein>
<dbReference type="AlphaFoldDB" id="A0A383ER36"/>
<organism evidence="1">
    <name type="scientific">marine metagenome</name>
    <dbReference type="NCBI Taxonomy" id="408172"/>
    <lineage>
        <taxon>unclassified sequences</taxon>
        <taxon>metagenomes</taxon>
        <taxon>ecological metagenomes</taxon>
    </lineage>
</organism>
<reference evidence="1" key="1">
    <citation type="submission" date="2018-05" db="EMBL/GenBank/DDBJ databases">
        <authorList>
            <person name="Lanie J.A."/>
            <person name="Ng W.-L."/>
            <person name="Kazmierczak K.M."/>
            <person name="Andrzejewski T.M."/>
            <person name="Davidsen T.M."/>
            <person name="Wayne K.J."/>
            <person name="Tettelin H."/>
            <person name="Glass J.I."/>
            <person name="Rusch D."/>
            <person name="Podicherti R."/>
            <person name="Tsui H.-C.T."/>
            <person name="Winkler M.E."/>
        </authorList>
    </citation>
    <scope>NUCLEOTIDE SEQUENCE</scope>
</reference>
<proteinExistence type="predicted"/>
<accession>A0A383ER36</accession>
<gene>
    <name evidence="1" type="ORF">METZ01_LOCUS511634</name>
</gene>
<evidence type="ECO:0000313" key="1">
    <source>
        <dbReference type="EMBL" id="SVE58780.1"/>
    </source>
</evidence>
<name>A0A383ER36_9ZZZZ</name>
<sequence>VSIVIFDPINQAGNWAAHDLMVIALIHNSAVVSGQTREEIRVAFNIADDELQGFINNPATLSNTPDAAWVDLGDKLETQFNNSSMGKRLGR</sequence>
<dbReference type="EMBL" id="UINC01227761">
    <property type="protein sequence ID" value="SVE58780.1"/>
    <property type="molecule type" value="Genomic_DNA"/>
</dbReference>